<feature type="transmembrane region" description="Helical" evidence="11">
    <location>
        <begin position="207"/>
        <end position="227"/>
    </location>
</feature>
<dbReference type="GO" id="GO:0005886">
    <property type="term" value="C:plasma membrane"/>
    <property type="evidence" value="ECO:0007669"/>
    <property type="project" value="UniProtKB-SubCell"/>
</dbReference>
<evidence type="ECO:0000313" key="14">
    <source>
        <dbReference type="Proteomes" id="UP000199017"/>
    </source>
</evidence>
<feature type="transmembrane region" description="Helical" evidence="11">
    <location>
        <begin position="239"/>
        <end position="260"/>
    </location>
</feature>
<keyword evidence="9" id="KW-0739">Sodium transport</keyword>
<feature type="transmembrane region" description="Helical" evidence="11">
    <location>
        <begin position="45"/>
        <end position="66"/>
    </location>
</feature>
<dbReference type="EMBL" id="FNDU01000004">
    <property type="protein sequence ID" value="SDI01327.1"/>
    <property type="molecule type" value="Genomic_DNA"/>
</dbReference>
<reference evidence="13 14" key="1">
    <citation type="submission" date="2016-10" db="EMBL/GenBank/DDBJ databases">
        <authorList>
            <person name="de Groot N.N."/>
        </authorList>
    </citation>
    <scope>NUCLEOTIDE SEQUENCE [LARGE SCALE GENOMIC DNA]</scope>
    <source>
        <strain evidence="14">P4B,CCM 7963,CECT 7998,DSM 25260,IBRC-M 10614,KCTC 13821</strain>
    </source>
</reference>
<dbReference type="InterPro" id="IPR006153">
    <property type="entry name" value="Cation/H_exchanger_TM"/>
</dbReference>
<comment type="subcellular location">
    <subcellularLocation>
        <location evidence="1">Cell membrane</location>
        <topology evidence="1">Multi-pass membrane protein</topology>
    </subcellularLocation>
</comment>
<keyword evidence="4 11" id="KW-0812">Transmembrane</keyword>
<proteinExistence type="predicted"/>
<feature type="transmembrane region" description="Helical" evidence="11">
    <location>
        <begin position="137"/>
        <end position="160"/>
    </location>
</feature>
<evidence type="ECO:0000256" key="8">
    <source>
        <dbReference type="ARBA" id="ARBA00023136"/>
    </source>
</evidence>
<dbReference type="InterPro" id="IPR018422">
    <property type="entry name" value="Cation/H_exchanger_CPA1"/>
</dbReference>
<evidence type="ECO:0000256" key="6">
    <source>
        <dbReference type="ARBA" id="ARBA00023053"/>
    </source>
</evidence>
<evidence type="ECO:0000256" key="7">
    <source>
        <dbReference type="ARBA" id="ARBA00023065"/>
    </source>
</evidence>
<dbReference type="PANTHER" id="PTHR10110">
    <property type="entry name" value="SODIUM/HYDROGEN EXCHANGER"/>
    <property type="match status" value="1"/>
</dbReference>
<evidence type="ECO:0000256" key="5">
    <source>
        <dbReference type="ARBA" id="ARBA00022989"/>
    </source>
</evidence>
<feature type="transmembrane region" description="Helical" evidence="11">
    <location>
        <begin position="323"/>
        <end position="341"/>
    </location>
</feature>
<dbReference type="Proteomes" id="UP000199017">
    <property type="component" value="Unassembled WGS sequence"/>
</dbReference>
<keyword evidence="7" id="KW-0406">Ion transport</keyword>
<keyword evidence="10" id="KW-0175">Coiled coil</keyword>
<dbReference type="STRING" id="930129.SAMN05216352_10498"/>
<evidence type="ECO:0000256" key="3">
    <source>
        <dbReference type="ARBA" id="ARBA00022475"/>
    </source>
</evidence>
<keyword evidence="3" id="KW-1003">Cell membrane</keyword>
<feature type="transmembrane region" description="Helical" evidence="11">
    <location>
        <begin position="73"/>
        <end position="92"/>
    </location>
</feature>
<keyword evidence="2" id="KW-0813">Transport</keyword>
<feature type="transmembrane region" description="Helical" evidence="11">
    <location>
        <begin position="415"/>
        <end position="434"/>
    </location>
</feature>
<evidence type="ECO:0000259" key="12">
    <source>
        <dbReference type="Pfam" id="PF00999"/>
    </source>
</evidence>
<feature type="domain" description="Cation/H+ exchanger transmembrane" evidence="12">
    <location>
        <begin position="58"/>
        <end position="440"/>
    </location>
</feature>
<evidence type="ECO:0000256" key="9">
    <source>
        <dbReference type="ARBA" id="ARBA00023201"/>
    </source>
</evidence>
<evidence type="ECO:0000313" key="13">
    <source>
        <dbReference type="EMBL" id="SDI01327.1"/>
    </source>
</evidence>
<sequence length="563" mass="62964">MKKPREMYCTYLCAEHFNFCFFGENKWNGKDLRLNGRKMMEELDLHHIFSLGLILVMIAAGITAVAKKFKQPYPIALVVVGTIIGLINIPVLNPLIQVITEGEVFNFIVITLFLPALLGEAALKLPFSHLNKNKKPILALVLIGILLSFMIIGFSSMWLLHFTIPAAFVFAAVMSATDPVSVLSIFKTVGVPDRLATVIEGESLFNDGLAVVLFNISAFSLLSYLDLGWAGAGYGLWEFIKVVSLGFIIGGTLGYVFSLLTKYFDDYPLEIIFSIILFYGSFLLAETFHASGVIAVVVSALILGNYGAKIGMSPATKLNINNFWDVAALLANSLVFLMVGLEITRIDIMEKWGLIFTAILIVLAARSVAVYTSLWFIKKVPSSWMHILNWGGLKGSLSIALVLSLPRDFTGREEVLIMAFSVVLFSLVGQGLTIKPLISWLGVNKKEEGHKEFEELIARVYRFKNATLEIVKVKENLYMTEAVTKEILEQYQQKITESQDKMEMLFRKHSELKQKQQITLRKHSLYAQHEAIGRLLKEDIISSEVGEKEQDIITNKLVELESE</sequence>
<keyword evidence="6" id="KW-0915">Sodium</keyword>
<feature type="transmembrane region" description="Helical" evidence="11">
    <location>
        <begin position="104"/>
        <end position="125"/>
    </location>
</feature>
<dbReference type="Gene3D" id="6.10.140.1330">
    <property type="match status" value="1"/>
</dbReference>
<dbReference type="GO" id="GO:0015386">
    <property type="term" value="F:potassium:proton antiporter activity"/>
    <property type="evidence" value="ECO:0007669"/>
    <property type="project" value="TreeGrafter"/>
</dbReference>
<evidence type="ECO:0000256" key="2">
    <source>
        <dbReference type="ARBA" id="ARBA00022448"/>
    </source>
</evidence>
<keyword evidence="14" id="KW-1185">Reference proteome</keyword>
<evidence type="ECO:0000256" key="10">
    <source>
        <dbReference type="SAM" id="Coils"/>
    </source>
</evidence>
<dbReference type="GO" id="GO:0051453">
    <property type="term" value="P:regulation of intracellular pH"/>
    <property type="evidence" value="ECO:0007669"/>
    <property type="project" value="TreeGrafter"/>
</dbReference>
<evidence type="ECO:0000256" key="11">
    <source>
        <dbReference type="SAM" id="Phobius"/>
    </source>
</evidence>
<gene>
    <name evidence="13" type="ORF">SAMN05216352_10498</name>
</gene>
<feature type="transmembrane region" description="Helical" evidence="11">
    <location>
        <begin position="166"/>
        <end position="186"/>
    </location>
</feature>
<dbReference type="GO" id="GO:0015385">
    <property type="term" value="F:sodium:proton antiporter activity"/>
    <property type="evidence" value="ECO:0007669"/>
    <property type="project" value="InterPro"/>
</dbReference>
<keyword evidence="5 11" id="KW-1133">Transmembrane helix</keyword>
<dbReference type="Pfam" id="PF00999">
    <property type="entry name" value="Na_H_Exchanger"/>
    <property type="match status" value="1"/>
</dbReference>
<protein>
    <submittedName>
        <fullName evidence="13">Sodium/proton antiporter, CPA1 family</fullName>
    </submittedName>
</protein>
<accession>A0A1G8H3W3</accession>
<dbReference type="PANTHER" id="PTHR10110:SF86">
    <property type="entry name" value="SODIUM_HYDROGEN EXCHANGER 7"/>
    <property type="match status" value="1"/>
</dbReference>
<name>A0A1G8H3W3_9BACI</name>
<feature type="transmembrane region" description="Helical" evidence="11">
    <location>
        <begin position="272"/>
        <end position="303"/>
    </location>
</feature>
<keyword evidence="8 11" id="KW-0472">Membrane</keyword>
<evidence type="ECO:0000256" key="4">
    <source>
        <dbReference type="ARBA" id="ARBA00022692"/>
    </source>
</evidence>
<feature type="coiled-coil region" evidence="10">
    <location>
        <begin position="488"/>
        <end position="515"/>
    </location>
</feature>
<dbReference type="AlphaFoldDB" id="A0A1G8H3W3"/>
<evidence type="ECO:0000256" key="1">
    <source>
        <dbReference type="ARBA" id="ARBA00004651"/>
    </source>
</evidence>
<feature type="transmembrane region" description="Helical" evidence="11">
    <location>
        <begin position="353"/>
        <end position="377"/>
    </location>
</feature>
<organism evidence="13 14">
    <name type="scientific">Alteribacillus bidgolensis</name>
    <dbReference type="NCBI Taxonomy" id="930129"/>
    <lineage>
        <taxon>Bacteria</taxon>
        <taxon>Bacillati</taxon>
        <taxon>Bacillota</taxon>
        <taxon>Bacilli</taxon>
        <taxon>Bacillales</taxon>
        <taxon>Bacillaceae</taxon>
        <taxon>Alteribacillus</taxon>
    </lineage>
</organism>
<dbReference type="GO" id="GO:0098719">
    <property type="term" value="P:sodium ion import across plasma membrane"/>
    <property type="evidence" value="ECO:0007669"/>
    <property type="project" value="TreeGrafter"/>
</dbReference>